<dbReference type="Proteomes" id="UP000612808">
    <property type="component" value="Unassembled WGS sequence"/>
</dbReference>
<organism evidence="3 4">
    <name type="scientific">Actinocatenispora rupis</name>
    <dbReference type="NCBI Taxonomy" id="519421"/>
    <lineage>
        <taxon>Bacteria</taxon>
        <taxon>Bacillati</taxon>
        <taxon>Actinomycetota</taxon>
        <taxon>Actinomycetes</taxon>
        <taxon>Micromonosporales</taxon>
        <taxon>Micromonosporaceae</taxon>
        <taxon>Actinocatenispora</taxon>
    </lineage>
</organism>
<dbReference type="Pfam" id="PF18082">
    <property type="entry name" value="NAT_N"/>
    <property type="match status" value="1"/>
</dbReference>
<accession>A0A8J3NBW0</accession>
<reference evidence="3" key="1">
    <citation type="submission" date="2021-01" db="EMBL/GenBank/DDBJ databases">
        <title>Whole genome shotgun sequence of Actinocatenispora rupis NBRC 107355.</title>
        <authorList>
            <person name="Komaki H."/>
            <person name="Tamura T."/>
        </authorList>
    </citation>
    <scope>NUCLEOTIDE SEQUENCE</scope>
    <source>
        <strain evidence="3">NBRC 107355</strain>
    </source>
</reference>
<evidence type="ECO:0008006" key="5">
    <source>
        <dbReference type="Google" id="ProtNLM"/>
    </source>
</evidence>
<evidence type="ECO:0000313" key="4">
    <source>
        <dbReference type="Proteomes" id="UP000612808"/>
    </source>
</evidence>
<dbReference type="RefSeq" id="WP_203656863.1">
    <property type="nucleotide sequence ID" value="NZ_BAAAZM010000019.1"/>
</dbReference>
<keyword evidence="4" id="KW-1185">Reference proteome</keyword>
<protein>
    <recommendedName>
        <fullName evidence="5">Acyltransferase</fullName>
    </recommendedName>
</protein>
<dbReference type="Gene3D" id="3.40.630.120">
    <property type="match status" value="1"/>
</dbReference>
<evidence type="ECO:0000313" key="3">
    <source>
        <dbReference type="EMBL" id="GID11092.1"/>
    </source>
</evidence>
<feature type="domain" description="GNAT-like C-terminal" evidence="2">
    <location>
        <begin position="172"/>
        <end position="319"/>
    </location>
</feature>
<name>A0A8J3NBW0_9ACTN</name>
<sequence>MSQPVGELARRLGLGADAEPWLAELAAVTGPDVPLPDEAEATRLMKIMGIPAADAAEALTAAPDPDRQPELWWLLQRSRLLLASRLGDQTPLASWPDLPRELDRYARYFYLWVFLAASPALVAYHEGHGVPADITADTFADLGSKAALHRRTHGTGGLDKQAWFTLHFRGLLYALGRLQFNVDTARDRAGGPPPETPTLDAHIPESGPMTPAACDASFAAAPGFFLRHFGTRYDVAACTSWLMDDQLTEYLPAESNIVRFQRRFRLAPGGYEGDRNIIEFVFRRIDPDLDDLPQDTSLQRAVVSHLRAGRHWQVRTGWVDLA</sequence>
<dbReference type="EMBL" id="BOMB01000010">
    <property type="protein sequence ID" value="GID11092.1"/>
    <property type="molecule type" value="Genomic_DNA"/>
</dbReference>
<dbReference type="InterPro" id="IPR041273">
    <property type="entry name" value="NAT_N"/>
</dbReference>
<evidence type="ECO:0000259" key="1">
    <source>
        <dbReference type="Pfam" id="PF18082"/>
    </source>
</evidence>
<dbReference type="InterPro" id="IPR041644">
    <property type="entry name" value="GNAT_C"/>
</dbReference>
<proteinExistence type="predicted"/>
<gene>
    <name evidence="3" type="ORF">Aru02nite_19810</name>
</gene>
<evidence type="ECO:0000259" key="2">
    <source>
        <dbReference type="Pfam" id="PF18164"/>
    </source>
</evidence>
<dbReference type="AlphaFoldDB" id="A0A8J3NBW0"/>
<feature type="domain" description="N-acyltransferase N-terminal" evidence="1">
    <location>
        <begin position="40"/>
        <end position="170"/>
    </location>
</feature>
<comment type="caution">
    <text evidence="3">The sequence shown here is derived from an EMBL/GenBank/DDBJ whole genome shotgun (WGS) entry which is preliminary data.</text>
</comment>
<dbReference type="Pfam" id="PF18164">
    <property type="entry name" value="GNAT_C"/>
    <property type="match status" value="1"/>
</dbReference>